<reference evidence="1 2" key="1">
    <citation type="journal article" date="2016" name="Nat. Commun.">
        <title>Thousands of microbial genomes shed light on interconnected biogeochemical processes in an aquifer system.</title>
        <authorList>
            <person name="Anantharaman K."/>
            <person name="Brown C.T."/>
            <person name="Hug L.A."/>
            <person name="Sharon I."/>
            <person name="Castelle C.J."/>
            <person name="Probst A.J."/>
            <person name="Thomas B.C."/>
            <person name="Singh A."/>
            <person name="Wilkins M.J."/>
            <person name="Karaoz U."/>
            <person name="Brodie E.L."/>
            <person name="Williams K.H."/>
            <person name="Hubbard S.S."/>
            <person name="Banfield J.F."/>
        </authorList>
    </citation>
    <scope>NUCLEOTIDE SEQUENCE [LARGE SCALE GENOMIC DNA]</scope>
</reference>
<name>A0A1G2QH71_9BACT</name>
<proteinExistence type="predicted"/>
<accession>A0A1G2QH71</accession>
<dbReference type="EMBL" id="MHTI01000016">
    <property type="protein sequence ID" value="OHA59713.1"/>
    <property type="molecule type" value="Genomic_DNA"/>
</dbReference>
<gene>
    <name evidence="1" type="ORF">A2607_01230</name>
</gene>
<protein>
    <submittedName>
        <fullName evidence="1">Uncharacterized protein</fullName>
    </submittedName>
</protein>
<sequence length="126" mass="14388">MEAHREIEERQALQCVIEVLMEELSGARKDEQQKRVAGLEIALEQNLSNAVRIGWLEGAKRIAKSLGRPLRQPDELRVITAVAVLNDDRVLMKKMEETDSIILRPEEVENLAERFGLRQPEPICCD</sequence>
<organism evidence="1 2">
    <name type="scientific">Candidatus Vogelbacteria bacterium RIFOXYD1_FULL_42_15</name>
    <dbReference type="NCBI Taxonomy" id="1802437"/>
    <lineage>
        <taxon>Bacteria</taxon>
        <taxon>Candidatus Vogeliibacteriota</taxon>
    </lineage>
</organism>
<dbReference type="AlphaFoldDB" id="A0A1G2QH71"/>
<dbReference type="Proteomes" id="UP000178481">
    <property type="component" value="Unassembled WGS sequence"/>
</dbReference>
<evidence type="ECO:0000313" key="2">
    <source>
        <dbReference type="Proteomes" id="UP000178481"/>
    </source>
</evidence>
<evidence type="ECO:0000313" key="1">
    <source>
        <dbReference type="EMBL" id="OHA59713.1"/>
    </source>
</evidence>
<comment type="caution">
    <text evidence="1">The sequence shown here is derived from an EMBL/GenBank/DDBJ whole genome shotgun (WGS) entry which is preliminary data.</text>
</comment>